<accession>A0A2T2WRZ5</accession>
<name>A0A2T2WRZ5_9FIRM</name>
<reference evidence="1 2" key="1">
    <citation type="journal article" date="2014" name="BMC Genomics">
        <title>Comparison of environmental and isolate Sulfobacillus genomes reveals diverse carbon, sulfur, nitrogen, and hydrogen metabolisms.</title>
        <authorList>
            <person name="Justice N.B."/>
            <person name="Norman A."/>
            <person name="Brown C.T."/>
            <person name="Singh A."/>
            <person name="Thomas B.C."/>
            <person name="Banfield J.F."/>
        </authorList>
    </citation>
    <scope>NUCLEOTIDE SEQUENCE [LARGE SCALE GENOMIC DNA]</scope>
    <source>
        <strain evidence="1">AMDSBA1</strain>
    </source>
</reference>
<comment type="caution">
    <text evidence="1">The sequence shown here is derived from an EMBL/GenBank/DDBJ whole genome shotgun (WGS) entry which is preliminary data.</text>
</comment>
<organism evidence="1 2">
    <name type="scientific">Sulfobacillus benefaciens</name>
    <dbReference type="NCBI Taxonomy" id="453960"/>
    <lineage>
        <taxon>Bacteria</taxon>
        <taxon>Bacillati</taxon>
        <taxon>Bacillota</taxon>
        <taxon>Clostridia</taxon>
        <taxon>Eubacteriales</taxon>
        <taxon>Clostridiales Family XVII. Incertae Sedis</taxon>
        <taxon>Sulfobacillus</taxon>
    </lineage>
</organism>
<gene>
    <name evidence="1" type="ORF">C7B43_17720</name>
</gene>
<proteinExistence type="predicted"/>
<evidence type="ECO:0000313" key="1">
    <source>
        <dbReference type="EMBL" id="PSR25018.1"/>
    </source>
</evidence>
<sequence>MCILAFMQLSLPHLAPGDAVLSTLGFPFVPFRLGSWKMRTKRDLAAGPGRQNAIGTDHKRDPQGAALVVFALWHWRTGFAPMELVSYVFLPY</sequence>
<protein>
    <submittedName>
        <fullName evidence="1">Uncharacterized protein</fullName>
    </submittedName>
</protein>
<dbReference type="Proteomes" id="UP000242699">
    <property type="component" value="Unassembled WGS sequence"/>
</dbReference>
<dbReference type="EMBL" id="PXYT01000062">
    <property type="protein sequence ID" value="PSR25018.1"/>
    <property type="molecule type" value="Genomic_DNA"/>
</dbReference>
<evidence type="ECO:0000313" key="2">
    <source>
        <dbReference type="Proteomes" id="UP000242699"/>
    </source>
</evidence>
<dbReference type="AlphaFoldDB" id="A0A2T2WRZ5"/>